<dbReference type="Gene3D" id="3.40.50.2000">
    <property type="entry name" value="Glycogen Phosphorylase B"/>
    <property type="match status" value="1"/>
</dbReference>
<dbReference type="EMBL" id="SMZJ02000002">
    <property type="protein sequence ID" value="TWO33980.1"/>
    <property type="molecule type" value="Genomic_DNA"/>
</dbReference>
<reference evidence="1 2" key="1">
    <citation type="submission" date="2019-07" db="EMBL/GenBank/DDBJ databases">
        <title>Seonamhaeicola sp. W255 draft genome.</title>
        <authorList>
            <person name="Zhang X.-Y."/>
            <person name="Zhang R."/>
            <person name="Zhong Y.-L."/>
            <person name="Du Z.-J."/>
        </authorList>
    </citation>
    <scope>NUCLEOTIDE SEQUENCE [LARGE SCALE GENOMIC DNA]</scope>
    <source>
        <strain evidence="1 2">W255</strain>
    </source>
</reference>
<dbReference type="SUPFAM" id="SSF53756">
    <property type="entry name" value="UDP-Glycosyltransferase/glycogen phosphorylase"/>
    <property type="match status" value="1"/>
</dbReference>
<accession>A0A562YGM2</accession>
<dbReference type="GO" id="GO:0016740">
    <property type="term" value="F:transferase activity"/>
    <property type="evidence" value="ECO:0007669"/>
    <property type="project" value="UniProtKB-KW"/>
</dbReference>
<dbReference type="OrthoDB" id="9815351at2"/>
<evidence type="ECO:0000313" key="2">
    <source>
        <dbReference type="Proteomes" id="UP000295814"/>
    </source>
</evidence>
<keyword evidence="1" id="KW-0808">Transferase</keyword>
<proteinExistence type="predicted"/>
<comment type="caution">
    <text evidence="1">The sequence shown here is derived from an EMBL/GenBank/DDBJ whole genome shotgun (WGS) entry which is preliminary data.</text>
</comment>
<keyword evidence="2" id="KW-1185">Reference proteome</keyword>
<sequence>MRLVLFPTYTETGASSRYRIYQYIPCFKQYNTKVYPFFDENYIPGQNLKSIKGILYLFKIYLGRLYRMACLQKDDVVILQYEFTKLLPFNTLFFKIFRIKYIVDFDDAVFHDYDCNKNRIIRTLFKNKIAHVIKHAKIVITGSPYLTDYASRFNPNIIEIPTSIDLKKYKRSLQEKNNDKFVIGWIGSSSTSLHLRLIVDALKVLHDENINFELKLIGYDSKEGINFGTIPLKMVKWEASTEISELATIDVGIMPLIDFPFARGKCAFKLIQYMAMAKPTISSSFEANLKVDINKENLFADTTENWVNAFKEIIDNRGFYKQIGLRNRKIIENYYCIQSNAEKYVNIIESVKNVR</sequence>
<dbReference type="Proteomes" id="UP000295814">
    <property type="component" value="Unassembled WGS sequence"/>
</dbReference>
<dbReference type="AlphaFoldDB" id="A0A562YGM2"/>
<name>A0A562YGM2_9FLAO</name>
<dbReference type="RefSeq" id="WP_133355696.1">
    <property type="nucleotide sequence ID" value="NZ_SMZJ02000002.1"/>
</dbReference>
<organism evidence="1 2">
    <name type="scientific">Seonamhaeicola sediminis</name>
    <dbReference type="NCBI Taxonomy" id="2528206"/>
    <lineage>
        <taxon>Bacteria</taxon>
        <taxon>Pseudomonadati</taxon>
        <taxon>Bacteroidota</taxon>
        <taxon>Flavobacteriia</taxon>
        <taxon>Flavobacteriales</taxon>
        <taxon>Flavobacteriaceae</taxon>
    </lineage>
</organism>
<protein>
    <submittedName>
        <fullName evidence="1">Glycosyltransferase family 4 protein</fullName>
    </submittedName>
</protein>
<gene>
    <name evidence="1" type="ORF">E1J38_004175</name>
</gene>
<evidence type="ECO:0000313" key="1">
    <source>
        <dbReference type="EMBL" id="TWO33980.1"/>
    </source>
</evidence>